<dbReference type="InterPro" id="IPR050483">
    <property type="entry name" value="CoA-transferase_III_domain"/>
</dbReference>
<dbReference type="Proteomes" id="UP000886653">
    <property type="component" value="Unassembled WGS sequence"/>
</dbReference>
<organism evidence="3 4">
    <name type="scientific">Cronartium quercuum f. sp. fusiforme G11</name>
    <dbReference type="NCBI Taxonomy" id="708437"/>
    <lineage>
        <taxon>Eukaryota</taxon>
        <taxon>Fungi</taxon>
        <taxon>Dikarya</taxon>
        <taxon>Basidiomycota</taxon>
        <taxon>Pucciniomycotina</taxon>
        <taxon>Pucciniomycetes</taxon>
        <taxon>Pucciniales</taxon>
        <taxon>Coleosporiaceae</taxon>
        <taxon>Cronartium</taxon>
    </lineage>
</organism>
<evidence type="ECO:0000313" key="3">
    <source>
        <dbReference type="EMBL" id="KAG0139717.1"/>
    </source>
</evidence>
<dbReference type="OrthoDB" id="5863171at2759"/>
<comment type="similarity">
    <text evidence="1">Belongs to the CoA-transferase III family.</text>
</comment>
<dbReference type="SUPFAM" id="SSF89796">
    <property type="entry name" value="CoA-transferase family III (CaiB/BaiF)"/>
    <property type="match status" value="1"/>
</dbReference>
<evidence type="ECO:0000256" key="1">
    <source>
        <dbReference type="ARBA" id="ARBA00008383"/>
    </source>
</evidence>
<dbReference type="Gene3D" id="3.40.50.10540">
    <property type="entry name" value="Crotonobetainyl-coa:carnitine coa-transferase, domain 1"/>
    <property type="match status" value="1"/>
</dbReference>
<dbReference type="InterPro" id="IPR044855">
    <property type="entry name" value="CoA-Trfase_III_dom3_sf"/>
</dbReference>
<gene>
    <name evidence="3" type="ORF">CROQUDRAFT_101137</name>
</gene>
<dbReference type="PANTHER" id="PTHR48207:SF3">
    <property type="entry name" value="SUCCINATE--HYDROXYMETHYLGLUTARATE COA-TRANSFERASE"/>
    <property type="match status" value="1"/>
</dbReference>
<keyword evidence="2" id="KW-0808">Transferase</keyword>
<protein>
    <submittedName>
        <fullName evidence="3">Uncharacterized protein</fullName>
    </submittedName>
</protein>
<sequence>MSTLTLTILRNIKPSKRCATQPSFRSLSVYTSPKADGPLKHIRVLDLSRILAGPFAAQMLGDMGAEVIKIEEPKKGDDTRWLKTENEQVNPVFNSNSSLSNYFVSCNRNKKSMTLNLKSPEGVEILKKLVKESDVLIENFIVGKMEELGLGYDTLHELNPKLVYSSLSGFGTTGPLAKAAGYDVIAAAKSGLMSITGEPDRSPMKIGVALSDLITGIYSAYGILVSLYNRDVNVGGSGQKVETSLLESSLSVLANVGSSYLNSNEEGKRWGTQHPAIVPYQAFETSDSYMIVGTTNNRQFHKLCDAINLPNLKTDPLFATNDKRVQNRSKLIEIISETLKSKPTSVWLTKLSDSGLPCSKVNTVKEGFDDEQSHTRGMIEEIRCEMSRLGKIKLIGVPIKLSETPGRIRTCPPELGQHTGEILSALGYPTNIQDQLRKAGII</sequence>
<dbReference type="InterPro" id="IPR003673">
    <property type="entry name" value="CoA-Trfase_fam_III"/>
</dbReference>
<dbReference type="Pfam" id="PF02515">
    <property type="entry name" value="CoA_transf_3"/>
    <property type="match status" value="1"/>
</dbReference>
<dbReference type="EMBL" id="MU167532">
    <property type="protein sequence ID" value="KAG0139717.1"/>
    <property type="molecule type" value="Genomic_DNA"/>
</dbReference>
<keyword evidence="4" id="KW-1185">Reference proteome</keyword>
<dbReference type="Gene3D" id="3.30.1540.10">
    <property type="entry name" value="formyl-coa transferase, domain 3"/>
    <property type="match status" value="1"/>
</dbReference>
<evidence type="ECO:0000256" key="2">
    <source>
        <dbReference type="ARBA" id="ARBA00022679"/>
    </source>
</evidence>
<dbReference type="AlphaFoldDB" id="A0A9P6T5C5"/>
<reference evidence="3" key="1">
    <citation type="submission" date="2013-11" db="EMBL/GenBank/DDBJ databases">
        <title>Genome sequence of the fusiform rust pathogen reveals effectors for host alternation and coevolution with pine.</title>
        <authorList>
            <consortium name="DOE Joint Genome Institute"/>
            <person name="Smith K."/>
            <person name="Pendleton A."/>
            <person name="Kubisiak T."/>
            <person name="Anderson C."/>
            <person name="Salamov A."/>
            <person name="Aerts A."/>
            <person name="Riley R."/>
            <person name="Clum A."/>
            <person name="Lindquist E."/>
            <person name="Ence D."/>
            <person name="Campbell M."/>
            <person name="Kronenberg Z."/>
            <person name="Feau N."/>
            <person name="Dhillon B."/>
            <person name="Hamelin R."/>
            <person name="Burleigh J."/>
            <person name="Smith J."/>
            <person name="Yandell M."/>
            <person name="Nelson C."/>
            <person name="Grigoriev I."/>
            <person name="Davis J."/>
        </authorList>
    </citation>
    <scope>NUCLEOTIDE SEQUENCE</scope>
    <source>
        <strain evidence="3">G11</strain>
    </source>
</reference>
<name>A0A9P6T5C5_9BASI</name>
<dbReference type="GO" id="GO:0005739">
    <property type="term" value="C:mitochondrion"/>
    <property type="evidence" value="ECO:0007669"/>
    <property type="project" value="TreeGrafter"/>
</dbReference>
<accession>A0A9P6T5C5</accession>
<evidence type="ECO:0000313" key="4">
    <source>
        <dbReference type="Proteomes" id="UP000886653"/>
    </source>
</evidence>
<dbReference type="InterPro" id="IPR023606">
    <property type="entry name" value="CoA-Trfase_III_dom_1_sf"/>
</dbReference>
<comment type="caution">
    <text evidence="3">The sequence shown here is derived from an EMBL/GenBank/DDBJ whole genome shotgun (WGS) entry which is preliminary data.</text>
</comment>
<dbReference type="GO" id="GO:0047369">
    <property type="term" value="F:succinate-hydroxymethylglutarate CoA-transferase activity"/>
    <property type="evidence" value="ECO:0007669"/>
    <property type="project" value="TreeGrafter"/>
</dbReference>
<proteinExistence type="inferred from homology"/>
<dbReference type="PANTHER" id="PTHR48207">
    <property type="entry name" value="SUCCINATE--HYDROXYMETHYLGLUTARATE COA-TRANSFERASE"/>
    <property type="match status" value="1"/>
</dbReference>